<reference evidence="1" key="1">
    <citation type="journal article" date="2012" name="Nat. Biotechnol.">
        <title>Draft genome sequence of pigeonpea (Cajanus cajan), an orphan legume crop of resource-poor farmers.</title>
        <authorList>
            <person name="Varshney R.K."/>
            <person name="Chen W."/>
            <person name="Li Y."/>
            <person name="Bharti A.K."/>
            <person name="Saxena R.K."/>
            <person name="Schlueter J.A."/>
            <person name="Donoghue M.T."/>
            <person name="Azam S."/>
            <person name="Fan G."/>
            <person name="Whaley A.M."/>
            <person name="Farmer A.D."/>
            <person name="Sheridan J."/>
            <person name="Iwata A."/>
            <person name="Tuteja R."/>
            <person name="Penmetsa R.V."/>
            <person name="Wu W."/>
            <person name="Upadhyaya H.D."/>
            <person name="Yang S.P."/>
            <person name="Shah T."/>
            <person name="Saxena K.B."/>
            <person name="Michael T."/>
            <person name="McCombie W.R."/>
            <person name="Yang B."/>
            <person name="Zhang G."/>
            <person name="Yang H."/>
            <person name="Wang J."/>
            <person name="Spillane C."/>
            <person name="Cook D.R."/>
            <person name="May G.D."/>
            <person name="Xu X."/>
            <person name="Jackson S.A."/>
        </authorList>
    </citation>
    <scope>NUCLEOTIDE SEQUENCE [LARGE SCALE GENOMIC DNA]</scope>
</reference>
<keyword evidence="2" id="KW-1185">Reference proteome</keyword>
<evidence type="ECO:0000313" key="1">
    <source>
        <dbReference type="EMBL" id="KYP39614.1"/>
    </source>
</evidence>
<dbReference type="Proteomes" id="UP000075243">
    <property type="component" value="Unassembled WGS sequence"/>
</dbReference>
<protein>
    <recommendedName>
        <fullName evidence="3">Retrovirus-related Pol polyprotein from transposon TNT 1-94</fullName>
    </recommendedName>
</protein>
<proteinExistence type="predicted"/>
<organism evidence="1 2">
    <name type="scientific">Cajanus cajan</name>
    <name type="common">Pigeon pea</name>
    <name type="synonym">Cajanus indicus</name>
    <dbReference type="NCBI Taxonomy" id="3821"/>
    <lineage>
        <taxon>Eukaryota</taxon>
        <taxon>Viridiplantae</taxon>
        <taxon>Streptophyta</taxon>
        <taxon>Embryophyta</taxon>
        <taxon>Tracheophyta</taxon>
        <taxon>Spermatophyta</taxon>
        <taxon>Magnoliopsida</taxon>
        <taxon>eudicotyledons</taxon>
        <taxon>Gunneridae</taxon>
        <taxon>Pentapetalae</taxon>
        <taxon>rosids</taxon>
        <taxon>fabids</taxon>
        <taxon>Fabales</taxon>
        <taxon>Fabaceae</taxon>
        <taxon>Papilionoideae</taxon>
        <taxon>50 kb inversion clade</taxon>
        <taxon>NPAAA clade</taxon>
        <taxon>indigoferoid/millettioid clade</taxon>
        <taxon>Phaseoleae</taxon>
        <taxon>Cajanus</taxon>
    </lineage>
</organism>
<evidence type="ECO:0008006" key="3">
    <source>
        <dbReference type="Google" id="ProtNLM"/>
    </source>
</evidence>
<gene>
    <name evidence="1" type="ORF">KK1_039045</name>
</gene>
<dbReference type="Gramene" id="C.cajan_33609.t">
    <property type="protein sequence ID" value="C.cajan_33609.t"/>
    <property type="gene ID" value="C.cajan_33609"/>
</dbReference>
<sequence length="76" mass="8780">MNAILGLQEINELVKIGIQEPLENASKEQKEVYKENKRLDCKISKATTSKQAWDILKQAYGNYGKMKKVKIQSLRR</sequence>
<dbReference type="EMBL" id="KQ483893">
    <property type="protein sequence ID" value="KYP39614.1"/>
    <property type="molecule type" value="Genomic_DNA"/>
</dbReference>
<accession>A0A151RAE9</accession>
<dbReference type="AlphaFoldDB" id="A0A151RAE9"/>
<evidence type="ECO:0000313" key="2">
    <source>
        <dbReference type="Proteomes" id="UP000075243"/>
    </source>
</evidence>
<name>A0A151RAE9_CAJCA</name>